<dbReference type="RefSeq" id="WP_058483960.1">
    <property type="nucleotide sequence ID" value="NZ_CAAAII010000004.1"/>
</dbReference>
<evidence type="ECO:0000313" key="3">
    <source>
        <dbReference type="Proteomes" id="UP000054877"/>
    </source>
</evidence>
<keyword evidence="2" id="KW-0449">Lipoprotein</keyword>
<evidence type="ECO:0000256" key="1">
    <source>
        <dbReference type="SAM" id="SignalP"/>
    </source>
</evidence>
<dbReference type="EMBL" id="LNYX01000030">
    <property type="protein sequence ID" value="KTD62196.1"/>
    <property type="molecule type" value="Genomic_DNA"/>
</dbReference>
<protein>
    <submittedName>
        <fullName evidence="2">Putative outer membrane lipoprotein</fullName>
    </submittedName>
</protein>
<feature type="chain" id="PRO_5006918176" evidence="1">
    <location>
        <begin position="36"/>
        <end position="117"/>
    </location>
</feature>
<dbReference type="PATRIC" id="fig|452.5.peg.2253"/>
<feature type="signal peptide" evidence="1">
    <location>
        <begin position="1"/>
        <end position="35"/>
    </location>
</feature>
<sequence>MFVLNKKRIMGLSFSLVFTLLVGCSVASLMPGAEAVVIYNKKPSNCKIVGPVWSIERNGVSQSYNTKEHLHKDALNRLKNKAVKAGGNTVEITKTNVTYDGERIDVYEIRGIAYQCK</sequence>
<dbReference type="Proteomes" id="UP000054877">
    <property type="component" value="Unassembled WGS sequence"/>
</dbReference>
<comment type="caution">
    <text evidence="2">The sequence shown here is derived from an EMBL/GenBank/DDBJ whole genome shotgun (WGS) entry which is preliminary data.</text>
</comment>
<dbReference type="Pfam" id="PF13698">
    <property type="entry name" value="DUF4156"/>
    <property type="match status" value="1"/>
</dbReference>
<evidence type="ECO:0000313" key="2">
    <source>
        <dbReference type="EMBL" id="KTD62196.1"/>
    </source>
</evidence>
<dbReference type="InterPro" id="IPR025294">
    <property type="entry name" value="DUF4156"/>
</dbReference>
<name>A0A0W0YZ65_LEGSP</name>
<dbReference type="OrthoDB" id="6415152at2"/>
<organism evidence="2 3">
    <name type="scientific">Legionella spiritensis</name>
    <dbReference type="NCBI Taxonomy" id="452"/>
    <lineage>
        <taxon>Bacteria</taxon>
        <taxon>Pseudomonadati</taxon>
        <taxon>Pseudomonadota</taxon>
        <taxon>Gammaproteobacteria</taxon>
        <taxon>Legionellales</taxon>
        <taxon>Legionellaceae</taxon>
        <taxon>Legionella</taxon>
    </lineage>
</organism>
<dbReference type="STRING" id="452.Lspi_2046"/>
<dbReference type="PROSITE" id="PS51257">
    <property type="entry name" value="PROKAR_LIPOPROTEIN"/>
    <property type="match status" value="1"/>
</dbReference>
<accession>A0A0W0YZ65</accession>
<reference evidence="2 3" key="1">
    <citation type="submission" date="2015-11" db="EMBL/GenBank/DDBJ databases">
        <title>Genomic analysis of 38 Legionella species identifies large and diverse effector repertoires.</title>
        <authorList>
            <person name="Burstein D."/>
            <person name="Amaro F."/>
            <person name="Zusman T."/>
            <person name="Lifshitz Z."/>
            <person name="Cohen O."/>
            <person name="Gilbert J.A."/>
            <person name="Pupko T."/>
            <person name="Shuman H.A."/>
            <person name="Segal G."/>
        </authorList>
    </citation>
    <scope>NUCLEOTIDE SEQUENCE [LARGE SCALE GENOMIC DNA]</scope>
    <source>
        <strain evidence="2 3">Mt.St.Helens-9</strain>
    </source>
</reference>
<proteinExistence type="predicted"/>
<keyword evidence="1" id="KW-0732">Signal</keyword>
<keyword evidence="3" id="KW-1185">Reference proteome</keyword>
<gene>
    <name evidence="2" type="ORF">Lspi_2046</name>
</gene>
<dbReference type="AlphaFoldDB" id="A0A0W0YZ65"/>